<name>A0A484FMD4_COLOR</name>
<comment type="similarity">
    <text evidence="1 3">Belongs to the type-B carboxylesterase/lipase family.</text>
</comment>
<dbReference type="InterPro" id="IPR019826">
    <property type="entry name" value="Carboxylesterase_B_AS"/>
</dbReference>
<dbReference type="PROSITE" id="PS00122">
    <property type="entry name" value="CARBOXYLESTERASE_B_1"/>
    <property type="match status" value="1"/>
</dbReference>
<dbReference type="InterPro" id="IPR002018">
    <property type="entry name" value="CarbesteraseB"/>
</dbReference>
<dbReference type="InterPro" id="IPR029058">
    <property type="entry name" value="AB_hydrolase_fold"/>
</dbReference>
<evidence type="ECO:0000313" key="6">
    <source>
        <dbReference type="Proteomes" id="UP000014480"/>
    </source>
</evidence>
<keyword evidence="6" id="KW-1185">Reference proteome</keyword>
<evidence type="ECO:0000256" key="2">
    <source>
        <dbReference type="ARBA" id="ARBA00022801"/>
    </source>
</evidence>
<feature type="signal peptide" evidence="3">
    <location>
        <begin position="1"/>
        <end position="17"/>
    </location>
</feature>
<dbReference type="EC" id="3.1.1.-" evidence="3"/>
<dbReference type="Proteomes" id="UP000014480">
    <property type="component" value="Unassembled WGS sequence"/>
</dbReference>
<dbReference type="AlphaFoldDB" id="A0A484FMD4"/>
<dbReference type="EMBL" id="AMCV02000023">
    <property type="protein sequence ID" value="TDZ18654.1"/>
    <property type="molecule type" value="Genomic_DNA"/>
</dbReference>
<accession>A0A484FMD4</accession>
<dbReference type="PANTHER" id="PTHR11559">
    <property type="entry name" value="CARBOXYLESTERASE"/>
    <property type="match status" value="1"/>
</dbReference>
<comment type="caution">
    <text evidence="5">The sequence shown here is derived from an EMBL/GenBank/DDBJ whole genome shotgun (WGS) entry which is preliminary data.</text>
</comment>
<reference evidence="6" key="2">
    <citation type="journal article" date="2019" name="Mol. Plant Microbe Interact.">
        <title>Genome sequence resources for four phytopathogenic fungi from the Colletotrichum orbiculare species complex.</title>
        <authorList>
            <person name="Gan P."/>
            <person name="Tsushima A."/>
            <person name="Narusaka M."/>
            <person name="Narusaka Y."/>
            <person name="Takano Y."/>
            <person name="Kubo Y."/>
            <person name="Shirasu K."/>
        </authorList>
    </citation>
    <scope>GENOME REANNOTATION</scope>
    <source>
        <strain evidence="6">104-T / ATCC 96160 / CBS 514.97 / LARS 414 / MAFF 240422</strain>
    </source>
</reference>
<keyword evidence="2 3" id="KW-0378">Hydrolase</keyword>
<evidence type="ECO:0000256" key="3">
    <source>
        <dbReference type="RuleBase" id="RU361235"/>
    </source>
</evidence>
<dbReference type="OrthoDB" id="408631at2759"/>
<dbReference type="Gene3D" id="3.40.50.1820">
    <property type="entry name" value="alpha/beta hydrolase"/>
    <property type="match status" value="1"/>
</dbReference>
<sequence>MWAGAALVALLAAFVSCVPSPQSLKTDITILRENDLRDAKSSTANTSALFLGEMLSLREANATCLELGEQLWTPESNSTQRLLAMLDYREHNVSAMWVSADGSNPRAISATGHMSCSSSSDTLPALCTHTAPFSNGVAQDTNHQWQVMLYKGSGDRVSALEFGAACFQGFGGSEDCHFLNIYTPYIPRSRRTDERLRPVMLWIHGGAFTGGFGSDPLFDGGNLASRGDVVVVTINYRLGTLGFLALDDDVTNGNFGIADQIVALDWVLDHIRDFGGDPARITIFGQSAGGAAIRALMASPKARGKFAGAIPMSSLGGLSYGASYAKYFSIEEQMDIAGNTVLRTTNCTDAKSKVDCLQRVPAEKLDFGARFLVVDGKYITSDELQLNGDPLDVHLMMGITAEDGLPFLVFPQNGTVPDTTSWLGSQGLPDPP</sequence>
<dbReference type="SUPFAM" id="SSF53474">
    <property type="entry name" value="alpha/beta-Hydrolases"/>
    <property type="match status" value="1"/>
</dbReference>
<organism evidence="5 6">
    <name type="scientific">Colletotrichum orbiculare (strain 104-T / ATCC 96160 / CBS 514.97 / LARS 414 / MAFF 240422)</name>
    <name type="common">Cucumber anthracnose fungus</name>
    <name type="synonym">Colletotrichum lagenarium</name>
    <dbReference type="NCBI Taxonomy" id="1213857"/>
    <lineage>
        <taxon>Eukaryota</taxon>
        <taxon>Fungi</taxon>
        <taxon>Dikarya</taxon>
        <taxon>Ascomycota</taxon>
        <taxon>Pezizomycotina</taxon>
        <taxon>Sordariomycetes</taxon>
        <taxon>Hypocreomycetidae</taxon>
        <taxon>Glomerellales</taxon>
        <taxon>Glomerellaceae</taxon>
        <taxon>Colletotrichum</taxon>
        <taxon>Colletotrichum orbiculare species complex</taxon>
    </lineage>
</organism>
<evidence type="ECO:0000313" key="5">
    <source>
        <dbReference type="EMBL" id="TDZ18654.1"/>
    </source>
</evidence>
<feature type="chain" id="PRO_5019616799" description="Carboxylic ester hydrolase" evidence="3">
    <location>
        <begin position="18"/>
        <end position="432"/>
    </location>
</feature>
<protein>
    <recommendedName>
        <fullName evidence="3">Carboxylic ester hydrolase</fullName>
        <ecNumber evidence="3">3.1.1.-</ecNumber>
    </recommendedName>
</protein>
<dbReference type="Pfam" id="PF00135">
    <property type="entry name" value="COesterase"/>
    <property type="match status" value="1"/>
</dbReference>
<gene>
    <name evidence="5" type="primary">pnbA-5</name>
    <name evidence="5" type="ORF">Cob_v008481</name>
</gene>
<dbReference type="STRING" id="1213857.A0A484FMD4"/>
<evidence type="ECO:0000259" key="4">
    <source>
        <dbReference type="Pfam" id="PF00135"/>
    </source>
</evidence>
<dbReference type="GO" id="GO:0016787">
    <property type="term" value="F:hydrolase activity"/>
    <property type="evidence" value="ECO:0007669"/>
    <property type="project" value="UniProtKB-KW"/>
</dbReference>
<keyword evidence="3" id="KW-0732">Signal</keyword>
<proteinExistence type="inferred from homology"/>
<reference evidence="6" key="1">
    <citation type="journal article" date="2013" name="New Phytol.">
        <title>Comparative genomic and transcriptomic analyses reveal the hemibiotrophic stage shift of Colletotrichum fungi.</title>
        <authorList>
            <person name="Gan P."/>
            <person name="Ikeda K."/>
            <person name="Irieda H."/>
            <person name="Narusaka M."/>
            <person name="O'Connell R.J."/>
            <person name="Narusaka Y."/>
            <person name="Takano Y."/>
            <person name="Kubo Y."/>
            <person name="Shirasu K."/>
        </authorList>
    </citation>
    <scope>NUCLEOTIDE SEQUENCE [LARGE SCALE GENOMIC DNA]</scope>
    <source>
        <strain evidence="6">104-T / ATCC 96160 / CBS 514.97 / LARS 414 / MAFF 240422</strain>
    </source>
</reference>
<evidence type="ECO:0000256" key="1">
    <source>
        <dbReference type="ARBA" id="ARBA00005964"/>
    </source>
</evidence>
<dbReference type="InterPro" id="IPR050309">
    <property type="entry name" value="Type-B_Carboxylest/Lipase"/>
</dbReference>
<feature type="domain" description="Carboxylesterase type B" evidence="4">
    <location>
        <begin position="159"/>
        <end position="410"/>
    </location>
</feature>